<dbReference type="InterPro" id="IPR023211">
    <property type="entry name" value="DNA_pol_palm_dom_sf"/>
</dbReference>
<dbReference type="PANTHER" id="PTHR33568:SF3">
    <property type="entry name" value="DNA-DIRECTED DNA POLYMERASE"/>
    <property type="match status" value="1"/>
</dbReference>
<accession>A0AA39I128</accession>
<comment type="caution">
    <text evidence="1">The sequence shown here is derived from an EMBL/GenBank/DDBJ whole genome shotgun (WGS) entry which is preliminary data.</text>
</comment>
<reference evidence="1" key="1">
    <citation type="submission" date="2023-06" db="EMBL/GenBank/DDBJ databases">
        <title>Genomic analysis of the entomopathogenic nematode Steinernema hermaphroditum.</title>
        <authorList>
            <person name="Schwarz E.M."/>
            <person name="Heppert J.K."/>
            <person name="Baniya A."/>
            <person name="Schwartz H.T."/>
            <person name="Tan C.-H."/>
            <person name="Antoshechkin I."/>
            <person name="Sternberg P.W."/>
            <person name="Goodrich-Blair H."/>
            <person name="Dillman A.R."/>
        </authorList>
    </citation>
    <scope>NUCLEOTIDE SEQUENCE</scope>
    <source>
        <strain evidence="1">PS9179</strain>
        <tissue evidence="1">Whole animal</tissue>
    </source>
</reference>
<organism evidence="1 2">
    <name type="scientific">Steinernema hermaphroditum</name>
    <dbReference type="NCBI Taxonomy" id="289476"/>
    <lineage>
        <taxon>Eukaryota</taxon>
        <taxon>Metazoa</taxon>
        <taxon>Ecdysozoa</taxon>
        <taxon>Nematoda</taxon>
        <taxon>Chromadorea</taxon>
        <taxon>Rhabditida</taxon>
        <taxon>Tylenchina</taxon>
        <taxon>Panagrolaimomorpha</taxon>
        <taxon>Strongyloidoidea</taxon>
        <taxon>Steinernematidae</taxon>
        <taxon>Steinernema</taxon>
    </lineage>
</organism>
<sequence>MAKGNFTTSQARLHLYQYLEELQDRVVHYDTDSVIYKATAIENDQLLLQHKGDLLGQLKDETGGVPIVKFAGAAPKAYSYVLANGKAEVKLRGITLDAEVSRRIHYESMKELVHQFVDFTKIREDGTRLIDRILLDQNSAAEQVQLAEAIAAAEGAAEDDTTEHHDNNTVVAPPLAVITVERPHFRRRHRQEIHTVMQRKRFQCVNNKGVHLKNSTRLFPYGY</sequence>
<evidence type="ECO:0008006" key="3">
    <source>
        <dbReference type="Google" id="ProtNLM"/>
    </source>
</evidence>
<gene>
    <name evidence="1" type="ORF">QR680_011424</name>
</gene>
<proteinExistence type="predicted"/>
<evidence type="ECO:0000313" key="2">
    <source>
        <dbReference type="Proteomes" id="UP001175271"/>
    </source>
</evidence>
<dbReference type="AlphaFoldDB" id="A0AA39I128"/>
<dbReference type="Gene3D" id="3.90.1600.10">
    <property type="entry name" value="Palm domain of DNA polymerase"/>
    <property type="match status" value="1"/>
</dbReference>
<dbReference type="EMBL" id="JAUCMV010000002">
    <property type="protein sequence ID" value="KAK0414429.1"/>
    <property type="molecule type" value="Genomic_DNA"/>
</dbReference>
<keyword evidence="2" id="KW-1185">Reference proteome</keyword>
<dbReference type="SUPFAM" id="SSF56672">
    <property type="entry name" value="DNA/RNA polymerases"/>
    <property type="match status" value="1"/>
</dbReference>
<protein>
    <recommendedName>
        <fullName evidence="3">DNA-directed DNA polymerase</fullName>
    </recommendedName>
</protein>
<dbReference type="PANTHER" id="PTHR33568">
    <property type="entry name" value="DNA POLYMERASE"/>
    <property type="match status" value="1"/>
</dbReference>
<dbReference type="Proteomes" id="UP001175271">
    <property type="component" value="Unassembled WGS sequence"/>
</dbReference>
<evidence type="ECO:0000313" key="1">
    <source>
        <dbReference type="EMBL" id="KAK0414429.1"/>
    </source>
</evidence>
<dbReference type="InterPro" id="IPR043502">
    <property type="entry name" value="DNA/RNA_pol_sf"/>
</dbReference>
<name>A0AA39I128_9BILA</name>